<accession>A0ABS1R1V7</accession>
<dbReference type="Proteomes" id="UP000625283">
    <property type="component" value="Unassembled WGS sequence"/>
</dbReference>
<evidence type="ECO:0000313" key="5">
    <source>
        <dbReference type="EMBL" id="MBL1408687.1"/>
    </source>
</evidence>
<evidence type="ECO:0000256" key="3">
    <source>
        <dbReference type="ARBA" id="ARBA00023163"/>
    </source>
</evidence>
<keyword evidence="3" id="KW-0804">Transcription</keyword>
<reference evidence="5 6" key="1">
    <citation type="submission" date="2021-01" db="EMBL/GenBank/DDBJ databases">
        <title>C459-1 draft genome sequence.</title>
        <authorList>
            <person name="Zhang X.-F."/>
        </authorList>
    </citation>
    <scope>NUCLEOTIDE SEQUENCE [LARGE SCALE GENOMIC DNA]</scope>
    <source>
        <strain evidence="6">C459-1</strain>
    </source>
</reference>
<sequence length="326" mass="37278">MIVGFAIDFLKAYPQAGKTLQLPADISYPIAYANEKMCWHVDDSYCAVQVFKGKYMLSYCIEIKAKQALRIPIVIHHPDIHWQYMLQGRIGVEAYDNSNPILIEKQQQQLYVEKGVFKAWVPPGRHILVGFVIAAEWLAKHEDALSLSAEDFPIALIPGLVYQSSPTAMSDAMLTDIFRLLQIPYKKGFKQETIIYAAIGNLHGAHQDEIPIDPEAGAKAKLEAIHRYIHTLIEEEQPVPLIQEIADKFYIEINHLNRIHKKHYACTISAFVNTAKLEKSIEYLYANYSILNIAFILDYNDSSAFRKAFIKKYSIPPSQYTQKYPR</sequence>
<dbReference type="PANTHER" id="PTHR43280">
    <property type="entry name" value="ARAC-FAMILY TRANSCRIPTIONAL REGULATOR"/>
    <property type="match status" value="1"/>
</dbReference>
<protein>
    <submittedName>
        <fullName evidence="5">Helix-turn-helix transcriptional regulator</fullName>
    </submittedName>
</protein>
<keyword evidence="1" id="KW-0805">Transcription regulation</keyword>
<dbReference type="InterPro" id="IPR018060">
    <property type="entry name" value="HTH_AraC"/>
</dbReference>
<organism evidence="5 6">
    <name type="scientific">Sphingobacterium faecale</name>
    <dbReference type="NCBI Taxonomy" id="2803775"/>
    <lineage>
        <taxon>Bacteria</taxon>
        <taxon>Pseudomonadati</taxon>
        <taxon>Bacteroidota</taxon>
        <taxon>Sphingobacteriia</taxon>
        <taxon>Sphingobacteriales</taxon>
        <taxon>Sphingobacteriaceae</taxon>
        <taxon>Sphingobacterium</taxon>
    </lineage>
</organism>
<proteinExistence type="predicted"/>
<keyword evidence="2" id="KW-0238">DNA-binding</keyword>
<evidence type="ECO:0000256" key="1">
    <source>
        <dbReference type="ARBA" id="ARBA00023015"/>
    </source>
</evidence>
<comment type="caution">
    <text evidence="5">The sequence shown here is derived from an EMBL/GenBank/DDBJ whole genome shotgun (WGS) entry which is preliminary data.</text>
</comment>
<feature type="domain" description="HTH araC/xylS-type" evidence="4">
    <location>
        <begin position="223"/>
        <end position="323"/>
    </location>
</feature>
<keyword evidence="6" id="KW-1185">Reference proteome</keyword>
<dbReference type="Pfam" id="PF12833">
    <property type="entry name" value="HTH_18"/>
    <property type="match status" value="1"/>
</dbReference>
<gene>
    <name evidence="5" type="ORF">JKG61_08000</name>
</gene>
<evidence type="ECO:0000313" key="6">
    <source>
        <dbReference type="Proteomes" id="UP000625283"/>
    </source>
</evidence>
<dbReference type="PANTHER" id="PTHR43280:SF2">
    <property type="entry name" value="HTH-TYPE TRANSCRIPTIONAL REGULATOR EXSA"/>
    <property type="match status" value="1"/>
</dbReference>
<dbReference type="SMART" id="SM00342">
    <property type="entry name" value="HTH_ARAC"/>
    <property type="match status" value="1"/>
</dbReference>
<dbReference type="SUPFAM" id="SSF46689">
    <property type="entry name" value="Homeodomain-like"/>
    <property type="match status" value="1"/>
</dbReference>
<dbReference type="Gene3D" id="1.10.10.60">
    <property type="entry name" value="Homeodomain-like"/>
    <property type="match status" value="1"/>
</dbReference>
<dbReference type="InterPro" id="IPR009057">
    <property type="entry name" value="Homeodomain-like_sf"/>
</dbReference>
<name>A0ABS1R1V7_9SPHI</name>
<dbReference type="PROSITE" id="PS01124">
    <property type="entry name" value="HTH_ARAC_FAMILY_2"/>
    <property type="match status" value="1"/>
</dbReference>
<dbReference type="RefSeq" id="WP_202102437.1">
    <property type="nucleotide sequence ID" value="NZ_JAERTY010000003.1"/>
</dbReference>
<evidence type="ECO:0000256" key="2">
    <source>
        <dbReference type="ARBA" id="ARBA00023125"/>
    </source>
</evidence>
<evidence type="ECO:0000259" key="4">
    <source>
        <dbReference type="PROSITE" id="PS01124"/>
    </source>
</evidence>
<dbReference type="EMBL" id="JAERTY010000003">
    <property type="protein sequence ID" value="MBL1408687.1"/>
    <property type="molecule type" value="Genomic_DNA"/>
</dbReference>